<evidence type="ECO:0000256" key="1">
    <source>
        <dbReference type="SAM" id="MobiDB-lite"/>
    </source>
</evidence>
<reference evidence="2 3" key="1">
    <citation type="submission" date="2019-03" db="EMBL/GenBank/DDBJ databases">
        <title>Single cell metagenomics reveals metabolic interactions within the superorganism composed of flagellate Streblomastix strix and complex community of Bacteroidetes bacteria on its surface.</title>
        <authorList>
            <person name="Treitli S.C."/>
            <person name="Kolisko M."/>
            <person name="Husnik F."/>
            <person name="Keeling P."/>
            <person name="Hampl V."/>
        </authorList>
    </citation>
    <scope>NUCLEOTIDE SEQUENCE [LARGE SCALE GENOMIC DNA]</scope>
    <source>
        <strain evidence="2">ST1C</strain>
    </source>
</reference>
<organism evidence="2 3">
    <name type="scientific">Streblomastix strix</name>
    <dbReference type="NCBI Taxonomy" id="222440"/>
    <lineage>
        <taxon>Eukaryota</taxon>
        <taxon>Metamonada</taxon>
        <taxon>Preaxostyla</taxon>
        <taxon>Oxymonadida</taxon>
        <taxon>Streblomastigidae</taxon>
        <taxon>Streblomastix</taxon>
    </lineage>
</organism>
<feature type="compositionally biased region" description="Basic and acidic residues" evidence="1">
    <location>
        <begin position="18"/>
        <end position="37"/>
    </location>
</feature>
<evidence type="ECO:0000313" key="2">
    <source>
        <dbReference type="EMBL" id="KAA6375115.1"/>
    </source>
</evidence>
<name>A0A5J4UZE7_9EUKA</name>
<accession>A0A5J4UZE7</accession>
<proteinExistence type="predicted"/>
<dbReference type="AlphaFoldDB" id="A0A5J4UZE7"/>
<comment type="caution">
    <text evidence="2">The sequence shown here is derived from an EMBL/GenBank/DDBJ whole genome shotgun (WGS) entry which is preliminary data.</text>
</comment>
<sequence>MQFGKKGGLYSEAEAWLTDEKHQEMDRMDEESQKDQSQKNCSNLGRVELFEDLVHGCVFLSECNQQIENKSVKGNGLEREVLLGEEDQERFNVVESKVGGDNVGDLGSRLNTIGCGWSVAQIDELGQLQQVGIDCGAKGNREVLPDIDKQKDVVDQDRQCGCLVCDQEMASQKGDVEDCKKDQGVVGESVNQTLDEAHTWVRRSDGRLIKLVGEN</sequence>
<dbReference type="Proteomes" id="UP000324800">
    <property type="component" value="Unassembled WGS sequence"/>
</dbReference>
<evidence type="ECO:0000313" key="3">
    <source>
        <dbReference type="Proteomes" id="UP000324800"/>
    </source>
</evidence>
<dbReference type="EMBL" id="SNRW01011463">
    <property type="protein sequence ID" value="KAA6375115.1"/>
    <property type="molecule type" value="Genomic_DNA"/>
</dbReference>
<feature type="region of interest" description="Disordered" evidence="1">
    <location>
        <begin position="14"/>
        <end position="39"/>
    </location>
</feature>
<protein>
    <submittedName>
        <fullName evidence="2">Uncharacterized protein</fullName>
    </submittedName>
</protein>
<gene>
    <name evidence="2" type="ORF">EZS28_029357</name>
</gene>